<dbReference type="Pfam" id="PF06325">
    <property type="entry name" value="PrmA"/>
    <property type="match status" value="1"/>
</dbReference>
<dbReference type="GO" id="GO:0005840">
    <property type="term" value="C:ribosome"/>
    <property type="evidence" value="ECO:0007669"/>
    <property type="project" value="UniProtKB-KW"/>
</dbReference>
<name>A0A653AGC8_9BACT</name>
<evidence type="ECO:0000256" key="2">
    <source>
        <dbReference type="ARBA" id="ARBA00022490"/>
    </source>
</evidence>
<keyword evidence="3 6" id="KW-0489">Methyltransferase</keyword>
<dbReference type="PANTHER" id="PTHR43648">
    <property type="entry name" value="ELECTRON TRANSFER FLAVOPROTEIN BETA SUBUNIT LYSINE METHYLTRANSFERASE"/>
    <property type="match status" value="1"/>
</dbReference>
<gene>
    <name evidence="6 8" type="primary">prmA</name>
    <name evidence="8" type="ORF">TRIP_D410007</name>
</gene>
<keyword evidence="8" id="KW-0689">Ribosomal protein</keyword>
<dbReference type="GO" id="GO:0005737">
    <property type="term" value="C:cytoplasm"/>
    <property type="evidence" value="ECO:0007669"/>
    <property type="project" value="UniProtKB-SubCell"/>
</dbReference>
<dbReference type="GO" id="GO:0032259">
    <property type="term" value="P:methylation"/>
    <property type="evidence" value="ECO:0007669"/>
    <property type="project" value="UniProtKB-KW"/>
</dbReference>
<organism evidence="8">
    <name type="scientific">uncultured Paludibacter sp</name>
    <dbReference type="NCBI Taxonomy" id="497635"/>
    <lineage>
        <taxon>Bacteria</taxon>
        <taxon>Pseudomonadati</taxon>
        <taxon>Bacteroidota</taxon>
        <taxon>Bacteroidia</taxon>
        <taxon>Bacteroidales</taxon>
        <taxon>Paludibacteraceae</taxon>
        <taxon>Paludibacter</taxon>
        <taxon>environmental samples</taxon>
    </lineage>
</organism>
<dbReference type="AlphaFoldDB" id="A0A653AGC8"/>
<feature type="binding site" evidence="6">
    <location>
        <position position="195"/>
    </location>
    <ligand>
        <name>S-adenosyl-L-methionine</name>
        <dbReference type="ChEBI" id="CHEBI:59789"/>
    </ligand>
</feature>
<dbReference type="InterPro" id="IPR050078">
    <property type="entry name" value="Ribosomal_L11_MeTrfase_PrmA"/>
</dbReference>
<keyword evidence="5 6" id="KW-0949">S-adenosyl-L-methionine</keyword>
<protein>
    <recommendedName>
        <fullName evidence="6">Ribosomal protein L11 methyltransferase</fullName>
        <shortName evidence="6">L11 Mtase</shortName>
        <ecNumber evidence="6">2.1.1.-</ecNumber>
    </recommendedName>
</protein>
<comment type="catalytic activity">
    <reaction evidence="6">
        <text>L-lysyl-[protein] + 3 S-adenosyl-L-methionine = N(6),N(6),N(6)-trimethyl-L-lysyl-[protein] + 3 S-adenosyl-L-homocysteine + 3 H(+)</text>
        <dbReference type="Rhea" id="RHEA:54192"/>
        <dbReference type="Rhea" id="RHEA-COMP:9752"/>
        <dbReference type="Rhea" id="RHEA-COMP:13826"/>
        <dbReference type="ChEBI" id="CHEBI:15378"/>
        <dbReference type="ChEBI" id="CHEBI:29969"/>
        <dbReference type="ChEBI" id="CHEBI:57856"/>
        <dbReference type="ChEBI" id="CHEBI:59789"/>
        <dbReference type="ChEBI" id="CHEBI:61961"/>
    </reaction>
</comment>
<keyword evidence="7" id="KW-0472">Membrane</keyword>
<evidence type="ECO:0000256" key="4">
    <source>
        <dbReference type="ARBA" id="ARBA00022679"/>
    </source>
</evidence>
<accession>A0A653AGC8</accession>
<dbReference type="CDD" id="cd02440">
    <property type="entry name" value="AdoMet_MTases"/>
    <property type="match status" value="1"/>
</dbReference>
<feature type="transmembrane region" description="Helical" evidence="7">
    <location>
        <begin position="13"/>
        <end position="32"/>
    </location>
</feature>
<dbReference type="Gene3D" id="3.40.50.150">
    <property type="entry name" value="Vaccinia Virus protein VP39"/>
    <property type="match status" value="1"/>
</dbReference>
<dbReference type="EC" id="2.1.1.-" evidence="6"/>
<dbReference type="PANTHER" id="PTHR43648:SF1">
    <property type="entry name" value="ELECTRON TRANSFER FLAVOPROTEIN BETA SUBUNIT LYSINE METHYLTRANSFERASE"/>
    <property type="match status" value="1"/>
</dbReference>
<dbReference type="NCBIfam" id="NF001785">
    <property type="entry name" value="PRK00517.2-2"/>
    <property type="match status" value="1"/>
</dbReference>
<dbReference type="InterPro" id="IPR004498">
    <property type="entry name" value="Ribosomal_PrmA_MeTrfase"/>
</dbReference>
<feature type="binding site" evidence="6">
    <location>
        <position position="237"/>
    </location>
    <ligand>
        <name>S-adenosyl-L-methionine</name>
        <dbReference type="ChEBI" id="CHEBI:59789"/>
    </ligand>
</feature>
<dbReference type="SUPFAM" id="SSF53335">
    <property type="entry name" value="S-adenosyl-L-methionine-dependent methyltransferases"/>
    <property type="match status" value="1"/>
</dbReference>
<dbReference type="InterPro" id="IPR029063">
    <property type="entry name" value="SAM-dependent_MTases_sf"/>
</dbReference>
<evidence type="ECO:0000256" key="7">
    <source>
        <dbReference type="SAM" id="Phobius"/>
    </source>
</evidence>
<feature type="binding site" evidence="6">
    <location>
        <position position="152"/>
    </location>
    <ligand>
        <name>S-adenosyl-L-methionine</name>
        <dbReference type="ChEBI" id="CHEBI:59789"/>
    </ligand>
</feature>
<comment type="function">
    <text evidence="6">Methylates ribosomal protein L11.</text>
</comment>
<feature type="binding site" evidence="6">
    <location>
        <position position="173"/>
    </location>
    <ligand>
        <name>S-adenosyl-L-methionine</name>
        <dbReference type="ChEBI" id="CHEBI:59789"/>
    </ligand>
</feature>
<evidence type="ECO:0000256" key="3">
    <source>
        <dbReference type="ARBA" id="ARBA00022603"/>
    </source>
</evidence>
<proteinExistence type="inferred from homology"/>
<dbReference type="EMBL" id="UPXZ01000036">
    <property type="protein sequence ID" value="VBB46744.1"/>
    <property type="molecule type" value="Genomic_DNA"/>
</dbReference>
<comment type="similarity">
    <text evidence="1 6">Belongs to the methyltransferase superfamily. PrmA family.</text>
</comment>
<keyword evidence="2 6" id="KW-0963">Cytoplasm</keyword>
<evidence type="ECO:0000256" key="5">
    <source>
        <dbReference type="ARBA" id="ARBA00022691"/>
    </source>
</evidence>
<dbReference type="GO" id="GO:0016279">
    <property type="term" value="F:protein-lysine N-methyltransferase activity"/>
    <property type="evidence" value="ECO:0007669"/>
    <property type="project" value="RHEA"/>
</dbReference>
<sequence length="301" mass="34725">MSQKNPLSLFIKYLFYFSSYVVMKYTVVHLFFDIEKDYISDILAAYLGEINFDSFVETEKGLDAYILSSEFDRNLLQKHLSNFSFDENIRFEHNETEDKNWNEEWEKYFFEPIIIDNQCVIHSSFHKDYPVCKYDITIDPKMAFGTGHHETTSLMIAEILEMNLEGKSVLDMGCGTSVLAILAEKRGAKHITAIDIDNWCTENSLENIQLNNSKNITVLLGGTELLRDMFFDVILANINRNILLADMSAYVSCLKSNGELYMSGFYTEDIPILEQKATELGLEKIHSKEKNNWAAVKFVKL</sequence>
<evidence type="ECO:0000256" key="1">
    <source>
        <dbReference type="ARBA" id="ARBA00009741"/>
    </source>
</evidence>
<keyword evidence="7" id="KW-0812">Transmembrane</keyword>
<evidence type="ECO:0000256" key="6">
    <source>
        <dbReference type="HAMAP-Rule" id="MF_00735"/>
    </source>
</evidence>
<keyword evidence="7" id="KW-1133">Transmembrane helix</keyword>
<comment type="subcellular location">
    <subcellularLocation>
        <location evidence="6">Cytoplasm</location>
    </subcellularLocation>
</comment>
<reference evidence="8" key="1">
    <citation type="submission" date="2018-07" db="EMBL/GenBank/DDBJ databases">
        <authorList>
            <consortium name="Genoscope - CEA"/>
            <person name="William W."/>
        </authorList>
    </citation>
    <scope>NUCLEOTIDE SEQUENCE</scope>
    <source>
        <strain evidence="8">IK1</strain>
    </source>
</reference>
<dbReference type="HAMAP" id="MF_00735">
    <property type="entry name" value="Methyltr_PrmA"/>
    <property type="match status" value="1"/>
</dbReference>
<keyword evidence="8" id="KW-0687">Ribonucleoprotein</keyword>
<keyword evidence="4 6" id="KW-0808">Transferase</keyword>
<evidence type="ECO:0000313" key="8">
    <source>
        <dbReference type="EMBL" id="VBB46744.1"/>
    </source>
</evidence>